<dbReference type="InterPro" id="IPR058899">
    <property type="entry name" value="TGFBR3/Endoglin-like_N"/>
</dbReference>
<feature type="compositionally biased region" description="Low complexity" evidence="12">
    <location>
        <begin position="54"/>
        <end position="66"/>
    </location>
</feature>
<organism evidence="15 16">
    <name type="scientific">Ameca splendens</name>
    <dbReference type="NCBI Taxonomy" id="208324"/>
    <lineage>
        <taxon>Eukaryota</taxon>
        <taxon>Metazoa</taxon>
        <taxon>Chordata</taxon>
        <taxon>Craniata</taxon>
        <taxon>Vertebrata</taxon>
        <taxon>Euteleostomi</taxon>
        <taxon>Actinopterygii</taxon>
        <taxon>Neopterygii</taxon>
        <taxon>Teleostei</taxon>
        <taxon>Neoteleostei</taxon>
        <taxon>Acanthomorphata</taxon>
        <taxon>Ovalentaria</taxon>
        <taxon>Atherinomorphae</taxon>
        <taxon>Cyprinodontiformes</taxon>
        <taxon>Goodeidae</taxon>
        <taxon>Ameca</taxon>
    </lineage>
</organism>
<dbReference type="InterPro" id="IPR017977">
    <property type="entry name" value="ZP_dom_CS"/>
</dbReference>
<evidence type="ECO:0000256" key="8">
    <source>
        <dbReference type="ARBA" id="ARBA00022989"/>
    </source>
</evidence>
<accession>A0ABV0XXX3</accession>
<evidence type="ECO:0000256" key="6">
    <source>
        <dbReference type="ARBA" id="ARBA00022692"/>
    </source>
</evidence>
<feature type="transmembrane region" description="Helical" evidence="13">
    <location>
        <begin position="912"/>
        <end position="934"/>
    </location>
</feature>
<dbReference type="Pfam" id="PF00100">
    <property type="entry name" value="Zona_pellucida"/>
    <property type="match status" value="1"/>
</dbReference>
<protein>
    <recommendedName>
        <fullName evidence="14">ZP domain-containing protein</fullName>
    </recommendedName>
</protein>
<gene>
    <name evidence="15" type="ORF">AMECASPLE_001706</name>
</gene>
<evidence type="ECO:0000256" key="3">
    <source>
        <dbReference type="ARBA" id="ARBA00022475"/>
    </source>
</evidence>
<dbReference type="PROSITE" id="PS51034">
    <property type="entry name" value="ZP_2"/>
    <property type="match status" value="1"/>
</dbReference>
<proteinExistence type="predicted"/>
<feature type="region of interest" description="Disordered" evidence="12">
    <location>
        <begin position="1"/>
        <end position="206"/>
    </location>
</feature>
<evidence type="ECO:0000256" key="11">
    <source>
        <dbReference type="ARBA" id="ARBA00023180"/>
    </source>
</evidence>
<evidence type="ECO:0000256" key="7">
    <source>
        <dbReference type="ARBA" id="ARBA00022729"/>
    </source>
</evidence>
<dbReference type="PANTHER" id="PTHR14002:SF45">
    <property type="entry name" value="ZP DOMAIN-CONTAINING PROTEIN"/>
    <property type="match status" value="1"/>
</dbReference>
<name>A0ABV0XXX3_9TELE</name>
<feature type="compositionally biased region" description="Low complexity" evidence="12">
    <location>
        <begin position="961"/>
        <end position="976"/>
    </location>
</feature>
<feature type="domain" description="ZP" evidence="14">
    <location>
        <begin position="581"/>
        <end position="858"/>
    </location>
</feature>
<dbReference type="InterPro" id="IPR042235">
    <property type="entry name" value="ZP-C_dom"/>
</dbReference>
<keyword evidence="8 13" id="KW-1133">Transmembrane helix</keyword>
<evidence type="ECO:0000256" key="2">
    <source>
        <dbReference type="ARBA" id="ARBA00004613"/>
    </source>
</evidence>
<dbReference type="Gene3D" id="2.60.40.4100">
    <property type="entry name" value="Zona pellucida, ZP-C domain"/>
    <property type="match status" value="1"/>
</dbReference>
<dbReference type="Proteomes" id="UP001469553">
    <property type="component" value="Unassembled WGS sequence"/>
</dbReference>
<feature type="compositionally biased region" description="Low complexity" evidence="12">
    <location>
        <begin position="73"/>
        <end position="86"/>
    </location>
</feature>
<keyword evidence="6 13" id="KW-0812">Transmembrane</keyword>
<keyword evidence="3" id="KW-1003">Cell membrane</keyword>
<keyword evidence="16" id="KW-1185">Reference proteome</keyword>
<keyword evidence="11" id="KW-0325">Glycoprotein</keyword>
<dbReference type="InterPro" id="IPR055356">
    <property type="entry name" value="ZP-N"/>
</dbReference>
<reference evidence="15 16" key="1">
    <citation type="submission" date="2021-06" db="EMBL/GenBank/DDBJ databases">
        <authorList>
            <person name="Palmer J.M."/>
        </authorList>
    </citation>
    <scope>NUCLEOTIDE SEQUENCE [LARGE SCALE GENOMIC DNA]</scope>
    <source>
        <strain evidence="15 16">AS_MEX2019</strain>
        <tissue evidence="15">Muscle</tissue>
    </source>
</reference>
<keyword evidence="5" id="KW-0597">Phosphoprotein</keyword>
<dbReference type="Pfam" id="PF23344">
    <property type="entry name" value="ZP-N"/>
    <property type="match status" value="1"/>
</dbReference>
<dbReference type="InterPro" id="IPR001507">
    <property type="entry name" value="ZP_dom"/>
</dbReference>
<evidence type="ECO:0000313" key="16">
    <source>
        <dbReference type="Proteomes" id="UP001469553"/>
    </source>
</evidence>
<evidence type="ECO:0000256" key="1">
    <source>
        <dbReference type="ARBA" id="ARBA00004251"/>
    </source>
</evidence>
<keyword evidence="9 13" id="KW-0472">Membrane</keyword>
<dbReference type="PROSITE" id="PS00682">
    <property type="entry name" value="ZP_1"/>
    <property type="match status" value="1"/>
</dbReference>
<feature type="compositionally biased region" description="Polar residues" evidence="12">
    <location>
        <begin position="943"/>
        <end position="959"/>
    </location>
</feature>
<keyword evidence="10" id="KW-1015">Disulfide bond</keyword>
<feature type="compositionally biased region" description="Pro residues" evidence="12">
    <location>
        <begin position="1"/>
        <end position="10"/>
    </location>
</feature>
<evidence type="ECO:0000256" key="10">
    <source>
        <dbReference type="ARBA" id="ARBA00023157"/>
    </source>
</evidence>
<evidence type="ECO:0000256" key="13">
    <source>
        <dbReference type="SAM" id="Phobius"/>
    </source>
</evidence>
<evidence type="ECO:0000256" key="4">
    <source>
        <dbReference type="ARBA" id="ARBA00022525"/>
    </source>
</evidence>
<dbReference type="SMART" id="SM00241">
    <property type="entry name" value="ZP"/>
    <property type="match status" value="1"/>
</dbReference>
<evidence type="ECO:0000256" key="12">
    <source>
        <dbReference type="SAM" id="MobiDB-lite"/>
    </source>
</evidence>
<evidence type="ECO:0000256" key="9">
    <source>
        <dbReference type="ARBA" id="ARBA00023136"/>
    </source>
</evidence>
<evidence type="ECO:0000313" key="15">
    <source>
        <dbReference type="EMBL" id="MEQ2286359.1"/>
    </source>
</evidence>
<dbReference type="Pfam" id="PF26060">
    <property type="entry name" value="TGFBR3_N"/>
    <property type="match status" value="2"/>
</dbReference>
<dbReference type="EMBL" id="JAHRIP010018867">
    <property type="protein sequence ID" value="MEQ2286359.1"/>
    <property type="molecule type" value="Genomic_DNA"/>
</dbReference>
<comment type="subcellular location">
    <subcellularLocation>
        <location evidence="1">Cell membrane</location>
        <topology evidence="1">Single-pass type I membrane protein</topology>
    </subcellularLocation>
    <subcellularLocation>
        <location evidence="2">Secreted</location>
    </subcellularLocation>
</comment>
<evidence type="ECO:0000259" key="14">
    <source>
        <dbReference type="PROSITE" id="PS51034"/>
    </source>
</evidence>
<comment type="caution">
    <text evidence="15">The sequence shown here is derived from an EMBL/GenBank/DDBJ whole genome shotgun (WGS) entry which is preliminary data.</text>
</comment>
<sequence>MPPPSPPPRSPLGQYSQQSSTPPSQPKPPRQCQQPQPTSPREGYMLGTWAMQATSSRPSTTRQPSRCSHKTCSAAPPTQPQPSARPWARTTEGSSGKKATVAPVTGHPANPTPKPGDAPARRPPAPPHGHEAVQPASPSIKAGSHPSQRRLRPPCWSPAPPQPADQVPKPGAEIQGNPSDPERAKTPAQHQTIPKTRPPTPAQTRLEGPFPLPASDHRGQIANGSAGLILTLNYIQFISEVELHLKPIQSMRQHQKPLVFVLNSPQPVIWNVKAENLALRVRHIFHVSQGSEVHFKQANFSLNTEILEKTLPQGNEHLLNWAQKKYRAVTSFSELRMTQAINIKVGEDPVFSDTCTIDTKFLSLNYLGSYEEPQTSKGCILSVPDKDKEVHIIELQAPNSSSAFQVDVIVDLRPLKDDGLVLRDIVLVLKCAKSVHWVVKAHNVEGMLNVVASDTVSISSQMIEETSPRQLLPSGSQALIKWALDKGYSPVTSYTSTPMANHFNIRVREQDVVDLVDSRLPPELSILRHSSPLPEKGPAQRRSSLPFSFPAHLPINMPNLNWEDIEPVEERSLMDVEHSVQCEDNRMVISIDKKSLEVNGFANATLTLKDTKCKAKVNATHYTLETSLTGCNTTVFPMYDSPMAIHFNSVKVNPSETQDYKDLDSADELLPKHREDVGRSHMETLIEFNCTYRKSEDISKSMPGFERNPVPPRPPVNDISLEMELYDTQYFNSPSRQAFFTVFDQKQVFVQITSTASDPDVGLTITSCFISPSSNPAVHSDYMLIETVCPKDNSFKWTQNLQMDIHLFPQKMEKTFSFTFNSKFNISFIFLHCEMSLCSKGSRRNLELPQCLDPSNRCASVTVDKILPLMMNKKVLTKQMFVTDENRDQPNNNSKPGPSNEAELFLLDTPTVVGIAFAAFVIGALLTGALWFIYAHTGGTAGTQAVQKPQPASQNSSAAHSIGSTQSTPCSSSSTA</sequence>
<feature type="compositionally biased region" description="Low complexity" evidence="12">
    <location>
        <begin position="30"/>
        <end position="40"/>
    </location>
</feature>
<feature type="region of interest" description="Disordered" evidence="12">
    <location>
        <begin position="943"/>
        <end position="976"/>
    </location>
</feature>
<dbReference type="InterPro" id="IPR055355">
    <property type="entry name" value="ZP-C"/>
</dbReference>
<dbReference type="PANTHER" id="PTHR14002">
    <property type="entry name" value="ENDOGLIN/TGF-BETA RECEPTOR TYPE III"/>
    <property type="match status" value="1"/>
</dbReference>
<dbReference type="Gene3D" id="2.60.40.3210">
    <property type="entry name" value="Zona pellucida, ZP-N domain"/>
    <property type="match status" value="1"/>
</dbReference>
<evidence type="ECO:0000256" key="5">
    <source>
        <dbReference type="ARBA" id="ARBA00022553"/>
    </source>
</evidence>
<keyword evidence="4" id="KW-0964">Secreted</keyword>
<keyword evidence="7" id="KW-0732">Signal</keyword>
<feature type="compositionally biased region" description="Pro residues" evidence="12">
    <location>
        <begin position="110"/>
        <end position="127"/>
    </location>
</feature>